<dbReference type="Proteomes" id="UP000194761">
    <property type="component" value="Unassembled WGS sequence"/>
</dbReference>
<organism evidence="2 3">
    <name type="scientific">Streptosporangium minutum</name>
    <dbReference type="NCBI Taxonomy" id="569862"/>
    <lineage>
        <taxon>Bacteria</taxon>
        <taxon>Bacillati</taxon>
        <taxon>Actinomycetota</taxon>
        <taxon>Actinomycetes</taxon>
        <taxon>Streptosporangiales</taxon>
        <taxon>Streptosporangiaceae</taxon>
        <taxon>Streptosporangium</taxon>
    </lineage>
</organism>
<feature type="domain" description="AAA+ ATPase" evidence="1">
    <location>
        <begin position="428"/>
        <end position="598"/>
    </location>
</feature>
<dbReference type="Pfam" id="PF07728">
    <property type="entry name" value="AAA_5"/>
    <property type="match status" value="1"/>
</dbReference>
<dbReference type="AlphaFoldDB" id="A0A243RII1"/>
<dbReference type="CDD" id="cd00009">
    <property type="entry name" value="AAA"/>
    <property type="match status" value="1"/>
</dbReference>
<dbReference type="InterPro" id="IPR052934">
    <property type="entry name" value="Methyl-DNA_Rec/Restrict_Enz"/>
</dbReference>
<evidence type="ECO:0000313" key="3">
    <source>
        <dbReference type="Proteomes" id="UP000194761"/>
    </source>
</evidence>
<dbReference type="SMART" id="SM00382">
    <property type="entry name" value="AAA"/>
    <property type="match status" value="1"/>
</dbReference>
<sequence>MASRMELTRQILFMATQVLAEHPDGLPVSEMWPLIKKRLPGVDEQWNAGGAESNTPELALQWKSGGLVKSGWVTKAHRRWYLTPLGRIALKRHSDVSSFTAGSHAGYHYWEQNKAGFEAAKRLAEAVPEGSWVAAGDLASQTGLEAAKLVGWLQGERPEGWHRVLDADGGLPDDAHADERLRKEWQGLLTEDGLEALLGMVPQDRRISAADLHQLVIDDPVIDDEPERPRRAWLVRGSNVHGVNLVGDWLAEGYCSLPASKLRELPPGAAQETIQAAVDVDYAHGSYNDRLKKTAEFHAFLSRMREGDLVLSNDGGKVYLGHLKGGPAFRASVSNRANLQRPVRWLNPKAPLDFADDLPDEIAAKLATQHDVLDLTEFVEELERLIEPGPSRPPVTREMVLPDAGAELADELLVDQDWLQECVELLRDRPQMIFYGPPGTGKTYIAQHLAQFLAGGKPENVKLVQFHPAYSYEDFFEGFRPVQTADGQGVTFKPLPGPLLRLVDAARQHPEEPHVLIIDEINRGNLAKIFGELYFLLEYRDKAVDLLYSSAEGTGQAFTLPKNLIILGTMNTADRSIALVDAAMRRRFAFVELHPEETPTREVLGRWLAGRELPADAAHLLAELNARIEDRDFKIGPSYLMRAGIYQDAKGFERVWRTQILPLLEEHHYGDGVEVSKRYGLPQLRQRLGLDQEPTP</sequence>
<dbReference type="GO" id="GO:0016887">
    <property type="term" value="F:ATP hydrolysis activity"/>
    <property type="evidence" value="ECO:0007669"/>
    <property type="project" value="InterPro"/>
</dbReference>
<protein>
    <recommendedName>
        <fullName evidence="1">AAA+ ATPase domain-containing protein</fullName>
    </recommendedName>
</protein>
<name>A0A243RII1_9ACTN</name>
<proteinExistence type="predicted"/>
<comment type="caution">
    <text evidence="2">The sequence shown here is derived from an EMBL/GenBank/DDBJ whole genome shotgun (WGS) entry which is preliminary data.</text>
</comment>
<accession>A0A243RII1</accession>
<dbReference type="InterPro" id="IPR011704">
    <property type="entry name" value="ATPase_dyneun-rel_AAA"/>
</dbReference>
<evidence type="ECO:0000259" key="1">
    <source>
        <dbReference type="SMART" id="SM00382"/>
    </source>
</evidence>
<dbReference type="GO" id="GO:0005524">
    <property type="term" value="F:ATP binding"/>
    <property type="evidence" value="ECO:0007669"/>
    <property type="project" value="InterPro"/>
</dbReference>
<dbReference type="SUPFAM" id="SSF52540">
    <property type="entry name" value="P-loop containing nucleoside triphosphate hydrolases"/>
    <property type="match status" value="1"/>
</dbReference>
<keyword evidence="3" id="KW-1185">Reference proteome</keyword>
<dbReference type="EMBL" id="NGFP01000099">
    <property type="protein sequence ID" value="OUC94678.1"/>
    <property type="molecule type" value="Genomic_DNA"/>
</dbReference>
<evidence type="ECO:0000313" key="2">
    <source>
        <dbReference type="EMBL" id="OUC94678.1"/>
    </source>
</evidence>
<dbReference type="InterPro" id="IPR027417">
    <property type="entry name" value="P-loop_NTPase"/>
</dbReference>
<dbReference type="PANTHER" id="PTHR37291:SF1">
    <property type="entry name" value="TYPE IV METHYL-DIRECTED RESTRICTION ENZYME ECOKMCRB SUBUNIT"/>
    <property type="match status" value="1"/>
</dbReference>
<dbReference type="PANTHER" id="PTHR37291">
    <property type="entry name" value="5-METHYLCYTOSINE-SPECIFIC RESTRICTION ENZYME B"/>
    <property type="match status" value="1"/>
</dbReference>
<dbReference type="RefSeq" id="WP_086575153.1">
    <property type="nucleotide sequence ID" value="NZ_NGFP01000099.1"/>
</dbReference>
<gene>
    <name evidence="2" type="ORF">CA984_21475</name>
</gene>
<reference evidence="2 3" key="1">
    <citation type="submission" date="2017-05" db="EMBL/GenBank/DDBJ databases">
        <title>Biotechnological potential of actinobacteria isolated from South African environments.</title>
        <authorList>
            <person name="Le Roes-Hill M."/>
            <person name="Prins A."/>
            <person name="Durrell K.A."/>
        </authorList>
    </citation>
    <scope>NUCLEOTIDE SEQUENCE [LARGE SCALE GENOMIC DNA]</scope>
    <source>
        <strain evidence="2">M26</strain>
    </source>
</reference>
<dbReference type="Gene3D" id="3.40.50.300">
    <property type="entry name" value="P-loop containing nucleotide triphosphate hydrolases"/>
    <property type="match status" value="1"/>
</dbReference>
<dbReference type="InterPro" id="IPR003593">
    <property type="entry name" value="AAA+_ATPase"/>
</dbReference>